<keyword evidence="8" id="KW-1185">Reference proteome</keyword>
<comment type="similarity">
    <text evidence="3">Belongs to the SPOT14 family.</text>
</comment>
<comment type="caution">
    <text evidence="7">The sequence shown here is derived from an EMBL/GenBank/DDBJ whole genome shotgun (WGS) entry which is preliminary data.</text>
</comment>
<name>A0AAV2RD45_MEGNR</name>
<evidence type="ECO:0000256" key="6">
    <source>
        <dbReference type="SAM" id="MobiDB-lite"/>
    </source>
</evidence>
<sequence length="303" mass="34161">MLYDRARLGSDAREIQRKKKLHADRLCKQSQLVAEAGSQSVVSTMEKFVKAVNEMNVNVILPVKLLDPEESPRDSIPVMLRGGNNRFNFYHCLNVIKKDLVLGLPSNEEESDVLHTLFLPQQNVKETSRRHSTAGITNSMVLPSENEPERKISLNLPCTEYSKQKFNNKEKTAVGKLVERTDSWASLTTLQDQQQQNSQKISASSLSSLPEQNHQFRKNDWSSCNSITEPKQHARKSGRASCNAVPEYHTQVYCDSSTECGEDESDMMSPIEIAEQLREHLQGLQIGLSHLTSTAKYISESID</sequence>
<dbReference type="AlphaFoldDB" id="A0AAV2RD45"/>
<dbReference type="PANTHER" id="PTHR14315:SF17">
    <property type="entry name" value="MIP21584P"/>
    <property type="match status" value="1"/>
</dbReference>
<evidence type="ECO:0000313" key="8">
    <source>
        <dbReference type="Proteomes" id="UP001497623"/>
    </source>
</evidence>
<evidence type="ECO:0000256" key="2">
    <source>
        <dbReference type="ARBA" id="ARBA00004496"/>
    </source>
</evidence>
<evidence type="ECO:0000256" key="4">
    <source>
        <dbReference type="ARBA" id="ARBA00022490"/>
    </source>
</evidence>
<proteinExistence type="inferred from homology"/>
<feature type="compositionally biased region" description="Low complexity" evidence="6">
    <location>
        <begin position="191"/>
        <end position="209"/>
    </location>
</feature>
<comment type="subcellular location">
    <subcellularLocation>
        <location evidence="2">Cytoplasm</location>
    </subcellularLocation>
    <subcellularLocation>
        <location evidence="1">Nucleus</location>
    </subcellularLocation>
</comment>
<dbReference type="GO" id="GO:0005829">
    <property type="term" value="C:cytosol"/>
    <property type="evidence" value="ECO:0007669"/>
    <property type="project" value="TreeGrafter"/>
</dbReference>
<feature type="region of interest" description="Disordered" evidence="6">
    <location>
        <begin position="190"/>
        <end position="225"/>
    </location>
</feature>
<organism evidence="7 8">
    <name type="scientific">Meganyctiphanes norvegica</name>
    <name type="common">Northern krill</name>
    <name type="synonym">Thysanopoda norvegica</name>
    <dbReference type="NCBI Taxonomy" id="48144"/>
    <lineage>
        <taxon>Eukaryota</taxon>
        <taxon>Metazoa</taxon>
        <taxon>Ecdysozoa</taxon>
        <taxon>Arthropoda</taxon>
        <taxon>Crustacea</taxon>
        <taxon>Multicrustacea</taxon>
        <taxon>Malacostraca</taxon>
        <taxon>Eumalacostraca</taxon>
        <taxon>Eucarida</taxon>
        <taxon>Euphausiacea</taxon>
        <taxon>Euphausiidae</taxon>
        <taxon>Meganyctiphanes</taxon>
    </lineage>
</organism>
<keyword evidence="5" id="KW-0539">Nucleus</keyword>
<reference evidence="7 8" key="1">
    <citation type="submission" date="2024-05" db="EMBL/GenBank/DDBJ databases">
        <authorList>
            <person name="Wallberg A."/>
        </authorList>
    </citation>
    <scope>NUCLEOTIDE SEQUENCE [LARGE SCALE GENOMIC DNA]</scope>
</reference>
<keyword evidence="4" id="KW-0963">Cytoplasm</keyword>
<dbReference type="InterPro" id="IPR009786">
    <property type="entry name" value="Spot_14"/>
</dbReference>
<gene>
    <name evidence="7" type="ORF">MNOR_LOCUS23784</name>
</gene>
<accession>A0AAV2RD45</accession>
<evidence type="ECO:0000256" key="3">
    <source>
        <dbReference type="ARBA" id="ARBA00009488"/>
    </source>
</evidence>
<dbReference type="PANTHER" id="PTHR14315">
    <property type="entry name" value="SPOT14 FAMILY MEMBER"/>
    <property type="match status" value="1"/>
</dbReference>
<evidence type="ECO:0000256" key="1">
    <source>
        <dbReference type="ARBA" id="ARBA00004123"/>
    </source>
</evidence>
<dbReference type="Gene3D" id="6.10.140.1610">
    <property type="match status" value="1"/>
</dbReference>
<dbReference type="GO" id="GO:0005634">
    <property type="term" value="C:nucleus"/>
    <property type="evidence" value="ECO:0007669"/>
    <property type="project" value="UniProtKB-SubCell"/>
</dbReference>
<dbReference type="GO" id="GO:0046890">
    <property type="term" value="P:regulation of lipid biosynthetic process"/>
    <property type="evidence" value="ECO:0007669"/>
    <property type="project" value="TreeGrafter"/>
</dbReference>
<evidence type="ECO:0000313" key="7">
    <source>
        <dbReference type="EMBL" id="CAL4123096.1"/>
    </source>
</evidence>
<protein>
    <submittedName>
        <fullName evidence="7">Uncharacterized protein</fullName>
    </submittedName>
</protein>
<dbReference type="Proteomes" id="UP001497623">
    <property type="component" value="Unassembled WGS sequence"/>
</dbReference>
<dbReference type="EMBL" id="CAXKWB010021297">
    <property type="protein sequence ID" value="CAL4123096.1"/>
    <property type="molecule type" value="Genomic_DNA"/>
</dbReference>
<evidence type="ECO:0000256" key="5">
    <source>
        <dbReference type="ARBA" id="ARBA00023242"/>
    </source>
</evidence>
<dbReference type="InterPro" id="IPR053719">
    <property type="entry name" value="Lipogen_MT_Stabilize_sf"/>
</dbReference>